<evidence type="ECO:0000259" key="2">
    <source>
        <dbReference type="PROSITE" id="PS50853"/>
    </source>
</evidence>
<dbReference type="InterPro" id="IPR036116">
    <property type="entry name" value="FN3_sf"/>
</dbReference>
<accession>A0A382ARX6</accession>
<dbReference type="AlphaFoldDB" id="A0A382ARX6"/>
<dbReference type="SUPFAM" id="SSF49265">
    <property type="entry name" value="Fibronectin type III"/>
    <property type="match status" value="2"/>
</dbReference>
<feature type="non-terminal residue" evidence="3">
    <location>
        <position position="1"/>
    </location>
</feature>
<sequence>LKKGARQTPNPDFKMVFMKTPTCLWAPFLALAISSCSFENEKEIIPDSSEEKAGTSYSTSNNPSETGPWTFSEDDDRVRLESCLWEVQGDTNSTSITVMWSPPVNALPEMFYRLEIAESEEFTTGYKAFANITDTVFTIGDLKTNTEYCLRLQAYLGLEDDSLAPSVPQIAFARTARNNLNQVSNLELMIENGKFAAKWDPPTNASGKLEYLVDLRNDAPQNNNLGIRLLKEPLIPEWIVPPGLNYWLQIRALPDPDSTNDKDNDSLPLVKQFYVPGNQLETPKNLKITGTEDQLNVSWDPISKSNQNFEYLLVVHLDEERTDSFGEYHLNVPKESISGVNQNPSYWFDLQSVPATGNYSDLPSETVSLFYELPSLTYPTPKITSMTLEPIDDPDEPGTLIKLKWEKPTEGDGRHKYRVEIADDLDFQTGFQDSEEDADSLSGEYGPLDPGKTYYLRMRSVGPPEDTTRINSGWSEIKTIVTLGSPSPVEQNE</sequence>
<dbReference type="InterPro" id="IPR013783">
    <property type="entry name" value="Ig-like_fold"/>
</dbReference>
<dbReference type="SMART" id="SM00060">
    <property type="entry name" value="FN3"/>
    <property type="match status" value="2"/>
</dbReference>
<dbReference type="InterPro" id="IPR003961">
    <property type="entry name" value="FN3_dom"/>
</dbReference>
<dbReference type="PROSITE" id="PS50853">
    <property type="entry name" value="FN3"/>
    <property type="match status" value="1"/>
</dbReference>
<dbReference type="Pfam" id="PF00041">
    <property type="entry name" value="fn3"/>
    <property type="match status" value="1"/>
</dbReference>
<dbReference type="Gene3D" id="2.60.40.10">
    <property type="entry name" value="Immunoglobulins"/>
    <property type="match status" value="2"/>
</dbReference>
<evidence type="ECO:0000313" key="3">
    <source>
        <dbReference type="EMBL" id="SVB04285.1"/>
    </source>
</evidence>
<feature type="domain" description="Fibronectin type-III" evidence="2">
    <location>
        <begin position="80"/>
        <end position="178"/>
    </location>
</feature>
<dbReference type="EMBL" id="UINC01026579">
    <property type="protein sequence ID" value="SVB04285.1"/>
    <property type="molecule type" value="Genomic_DNA"/>
</dbReference>
<evidence type="ECO:0000256" key="1">
    <source>
        <dbReference type="SAM" id="MobiDB-lite"/>
    </source>
</evidence>
<reference evidence="3" key="1">
    <citation type="submission" date="2018-05" db="EMBL/GenBank/DDBJ databases">
        <authorList>
            <person name="Lanie J.A."/>
            <person name="Ng W.-L."/>
            <person name="Kazmierczak K.M."/>
            <person name="Andrzejewski T.M."/>
            <person name="Davidsen T.M."/>
            <person name="Wayne K.J."/>
            <person name="Tettelin H."/>
            <person name="Glass J.I."/>
            <person name="Rusch D."/>
            <person name="Podicherti R."/>
            <person name="Tsui H.-C.T."/>
            <person name="Winkler M.E."/>
        </authorList>
    </citation>
    <scope>NUCLEOTIDE SEQUENCE</scope>
</reference>
<feature type="region of interest" description="Disordered" evidence="1">
    <location>
        <begin position="45"/>
        <end position="72"/>
    </location>
</feature>
<proteinExistence type="predicted"/>
<protein>
    <recommendedName>
        <fullName evidence="2">Fibronectin type-III domain-containing protein</fullName>
    </recommendedName>
</protein>
<name>A0A382ARX6_9ZZZZ</name>
<organism evidence="3">
    <name type="scientific">marine metagenome</name>
    <dbReference type="NCBI Taxonomy" id="408172"/>
    <lineage>
        <taxon>unclassified sequences</taxon>
        <taxon>metagenomes</taxon>
        <taxon>ecological metagenomes</taxon>
    </lineage>
</organism>
<gene>
    <name evidence="3" type="ORF">METZ01_LOCUS157139</name>
</gene>
<dbReference type="CDD" id="cd00063">
    <property type="entry name" value="FN3"/>
    <property type="match status" value="1"/>
</dbReference>
<feature type="compositionally biased region" description="Polar residues" evidence="1">
    <location>
        <begin position="55"/>
        <end position="69"/>
    </location>
</feature>